<dbReference type="EnsemblBacteria" id="AAF10718">
    <property type="protein sequence ID" value="AAF10718"/>
    <property type="gene ID" value="DR_1146"/>
</dbReference>
<feature type="region of interest" description="Disordered" evidence="1">
    <location>
        <begin position="1"/>
        <end position="32"/>
    </location>
</feature>
<dbReference type="InterPro" id="IPR038725">
    <property type="entry name" value="YdaG_split_barrel_FMN-bd"/>
</dbReference>
<dbReference type="InterPro" id="IPR052917">
    <property type="entry name" value="Stress-Dev_Protein"/>
</dbReference>
<dbReference type="SUPFAM" id="SSF50475">
    <property type="entry name" value="FMN-binding split barrel"/>
    <property type="match status" value="1"/>
</dbReference>
<dbReference type="KEGG" id="dra:DR_1146"/>
<accession>Q9RV83</accession>
<keyword evidence="4" id="KW-1185">Reference proteome</keyword>
<proteinExistence type="predicted"/>
<dbReference type="eggNOG" id="COG3871">
    <property type="taxonomic scope" value="Bacteria"/>
</dbReference>
<evidence type="ECO:0000313" key="3">
    <source>
        <dbReference type="EMBL" id="AAF10718.1"/>
    </source>
</evidence>
<dbReference type="PANTHER" id="PTHR34818">
    <property type="entry name" value="PROTEIN BLI-3"/>
    <property type="match status" value="1"/>
</dbReference>
<dbReference type="InterPro" id="IPR012349">
    <property type="entry name" value="Split_barrel_FMN-bd"/>
</dbReference>
<dbReference type="FunCoup" id="Q9RV83">
    <property type="interactions" value="16"/>
</dbReference>
<reference evidence="3 4" key="1">
    <citation type="journal article" date="1999" name="Science">
        <title>Genome sequence of the radioresistant bacterium Deinococcus radiodurans R1.</title>
        <authorList>
            <person name="White O."/>
            <person name="Eisen J.A."/>
            <person name="Heidelberg J.F."/>
            <person name="Hickey E.K."/>
            <person name="Peterson J.D."/>
            <person name="Dodson R.J."/>
            <person name="Haft D.H."/>
            <person name="Gwinn M.L."/>
            <person name="Nelson W.C."/>
            <person name="Richardson D.L."/>
            <person name="Moffat K.S."/>
            <person name="Qin H."/>
            <person name="Jiang L."/>
            <person name="Pamphile W."/>
            <person name="Crosby M."/>
            <person name="Shen M."/>
            <person name="Vamathevan J.J."/>
            <person name="Lam P."/>
            <person name="McDonald L."/>
            <person name="Utterback T."/>
            <person name="Zalewski C."/>
            <person name="Makarova K.S."/>
            <person name="Aravind L."/>
            <person name="Daly M.J."/>
            <person name="Minton K.W."/>
            <person name="Fleischmann R.D."/>
            <person name="Ketchum K.A."/>
            <person name="Nelson K.E."/>
            <person name="Salzberg S."/>
            <person name="Smith H.O."/>
            <person name="Venter J.C."/>
            <person name="Fraser C.M."/>
        </authorList>
    </citation>
    <scope>NUCLEOTIDE SEQUENCE [LARGE SCALE GENOMIC DNA]</scope>
    <source>
        <strain evidence="4">ATCC 13939 / DSM 20539 / JCM 16871 / LMG 4051 / NBRC 15346 / NCIMB 9279 / R1 / VKM B-1422</strain>
    </source>
</reference>
<dbReference type="Proteomes" id="UP000002524">
    <property type="component" value="Chromosome 1"/>
</dbReference>
<dbReference type="HOGENOM" id="CLU_091428_1_1_0"/>
<name>Q9RV83_DEIRA</name>
<dbReference type="Gene3D" id="2.30.110.10">
    <property type="entry name" value="Electron Transport, Fmn-binding Protein, Chain A"/>
    <property type="match status" value="1"/>
</dbReference>
<dbReference type="PIR" id="D75431">
    <property type="entry name" value="D75431"/>
</dbReference>
<organism evidence="3 4">
    <name type="scientific">Deinococcus radiodurans (strain ATCC 13939 / DSM 20539 / JCM 16871 / CCUG 27074 / LMG 4051 / NBRC 15346 / NCIMB 9279 / VKM B-1422 / R1)</name>
    <dbReference type="NCBI Taxonomy" id="243230"/>
    <lineage>
        <taxon>Bacteria</taxon>
        <taxon>Thermotogati</taxon>
        <taxon>Deinococcota</taxon>
        <taxon>Deinococci</taxon>
        <taxon>Deinococcales</taxon>
        <taxon>Deinococcaceae</taxon>
        <taxon>Deinococcus</taxon>
    </lineage>
</organism>
<dbReference type="OrthoDB" id="9795235at2"/>
<dbReference type="InParanoid" id="Q9RV83"/>
<dbReference type="STRING" id="243230.DR_1146"/>
<dbReference type="PATRIC" id="fig|243230.17.peg.1343"/>
<evidence type="ECO:0000256" key="1">
    <source>
        <dbReference type="SAM" id="MobiDB-lite"/>
    </source>
</evidence>
<dbReference type="Pfam" id="PF16242">
    <property type="entry name" value="Pyrid_ox_like"/>
    <property type="match status" value="1"/>
</dbReference>
<sequence>MCGLAHSPDMSDNKNAGQSSDSQGNGAPQMSRDEAVKTVAGLVKGIKFAMLVSVNDAGHIHSRPMTTQETEFDGDIWFIGAKDSEVVHDVRSRPQVNVSYADTGSNNYVSVHGTAELIEDRAKLDELWSDMYNMYFEGGKEDPNVQLIKINAEGAEYWESGGKVRTLFAFAKNLIPGQRADASELGKNDTVNL</sequence>
<gene>
    <name evidence="3" type="ordered locus">DR_1146</name>
</gene>
<dbReference type="PaxDb" id="243230-DR_1146"/>
<evidence type="ECO:0000259" key="2">
    <source>
        <dbReference type="Pfam" id="PF16242"/>
    </source>
</evidence>
<dbReference type="PANTHER" id="PTHR34818:SF1">
    <property type="entry name" value="PROTEIN BLI-3"/>
    <property type="match status" value="1"/>
</dbReference>
<dbReference type="AlphaFoldDB" id="Q9RV83"/>
<evidence type="ECO:0000313" key="4">
    <source>
        <dbReference type="Proteomes" id="UP000002524"/>
    </source>
</evidence>
<protein>
    <submittedName>
        <fullName evidence="3">General stress protein 26, putative</fullName>
    </submittedName>
</protein>
<feature type="domain" description="General stress protein FMN-binding split barrel" evidence="2">
    <location>
        <begin position="34"/>
        <end position="181"/>
    </location>
</feature>
<feature type="compositionally biased region" description="Polar residues" evidence="1">
    <location>
        <begin position="13"/>
        <end position="28"/>
    </location>
</feature>
<dbReference type="EMBL" id="AE000513">
    <property type="protein sequence ID" value="AAF10718.1"/>
    <property type="molecule type" value="Genomic_DNA"/>
</dbReference>